<dbReference type="InterPro" id="IPR013154">
    <property type="entry name" value="ADH-like_N"/>
</dbReference>
<evidence type="ECO:0000313" key="2">
    <source>
        <dbReference type="EMBL" id="GAA1534194.1"/>
    </source>
</evidence>
<dbReference type="Pfam" id="PF08240">
    <property type="entry name" value="ADH_N"/>
    <property type="match status" value="1"/>
</dbReference>
<name>A0ABP4LYK2_9ACTN</name>
<dbReference type="PANTHER" id="PTHR43677">
    <property type="entry name" value="SHORT-CHAIN DEHYDROGENASE/REDUCTASE"/>
    <property type="match status" value="1"/>
</dbReference>
<dbReference type="Proteomes" id="UP001501470">
    <property type="component" value="Unassembled WGS sequence"/>
</dbReference>
<feature type="domain" description="Enoyl reductase (ER)" evidence="1">
    <location>
        <begin position="13"/>
        <end position="337"/>
    </location>
</feature>
<dbReference type="PANTHER" id="PTHR43677:SF4">
    <property type="entry name" value="QUINONE OXIDOREDUCTASE-LIKE PROTEIN 2"/>
    <property type="match status" value="1"/>
</dbReference>
<organism evidence="2 3">
    <name type="scientific">Dactylosporangium maewongense</name>
    <dbReference type="NCBI Taxonomy" id="634393"/>
    <lineage>
        <taxon>Bacteria</taxon>
        <taxon>Bacillati</taxon>
        <taxon>Actinomycetota</taxon>
        <taxon>Actinomycetes</taxon>
        <taxon>Micromonosporales</taxon>
        <taxon>Micromonosporaceae</taxon>
        <taxon>Dactylosporangium</taxon>
    </lineage>
</organism>
<dbReference type="SMART" id="SM00829">
    <property type="entry name" value="PKS_ER"/>
    <property type="match status" value="1"/>
</dbReference>
<dbReference type="Gene3D" id="3.40.50.720">
    <property type="entry name" value="NAD(P)-binding Rossmann-like Domain"/>
    <property type="match status" value="1"/>
</dbReference>
<proteinExistence type="predicted"/>
<dbReference type="InterPro" id="IPR051397">
    <property type="entry name" value="Zn-ADH-like_protein"/>
</dbReference>
<dbReference type="SUPFAM" id="SSF50129">
    <property type="entry name" value="GroES-like"/>
    <property type="match status" value="1"/>
</dbReference>
<dbReference type="Pfam" id="PF13602">
    <property type="entry name" value="ADH_zinc_N_2"/>
    <property type="match status" value="1"/>
</dbReference>
<evidence type="ECO:0000259" key="1">
    <source>
        <dbReference type="SMART" id="SM00829"/>
    </source>
</evidence>
<accession>A0ABP4LYK2</accession>
<dbReference type="InterPro" id="IPR036291">
    <property type="entry name" value="NAD(P)-bd_dom_sf"/>
</dbReference>
<dbReference type="InterPro" id="IPR020843">
    <property type="entry name" value="ER"/>
</dbReference>
<sequence>MAGVPAVEIVLPGPVEPEGMLVRRRPVPVPAPHEALVEVEASGMSFDDMLMRRGTCLDRRAYPMVPGRDLAGVVTATGDAADPRLVGRRVAAVVPGGAWATHVTVDAGALTPVPEPLGAVDAVALAYPGLLARFMLHDVARVQPGQVVVVPGAPGWVGTTLVQLARQAGVRVIGVSSTRQLAETTDLDFEPVDHWTEDVSARVRQLAPDGVDAVFDSIGGPNLAESWDQLGPAGILVSYGHNFTRDATGDPADRHAALTARFDAWAAASPGRRAATADLFAAGPPDPAWAGTVLSGLFGSAAEGRLRPYVAATFPLAEAPAALRELETGGQVGRVVLTA</sequence>
<dbReference type="InterPro" id="IPR011032">
    <property type="entry name" value="GroES-like_sf"/>
</dbReference>
<dbReference type="EMBL" id="BAAAQD010000012">
    <property type="protein sequence ID" value="GAA1534194.1"/>
    <property type="molecule type" value="Genomic_DNA"/>
</dbReference>
<gene>
    <name evidence="2" type="ORF">GCM10009827_060400</name>
</gene>
<reference evidence="3" key="1">
    <citation type="journal article" date="2019" name="Int. J. Syst. Evol. Microbiol.">
        <title>The Global Catalogue of Microorganisms (GCM) 10K type strain sequencing project: providing services to taxonomists for standard genome sequencing and annotation.</title>
        <authorList>
            <consortium name="The Broad Institute Genomics Platform"/>
            <consortium name="The Broad Institute Genome Sequencing Center for Infectious Disease"/>
            <person name="Wu L."/>
            <person name="Ma J."/>
        </authorList>
    </citation>
    <scope>NUCLEOTIDE SEQUENCE [LARGE SCALE GENOMIC DNA]</scope>
    <source>
        <strain evidence="3">JCM 15933</strain>
    </source>
</reference>
<keyword evidence="3" id="KW-1185">Reference proteome</keyword>
<evidence type="ECO:0000313" key="3">
    <source>
        <dbReference type="Proteomes" id="UP001501470"/>
    </source>
</evidence>
<dbReference type="SUPFAM" id="SSF51735">
    <property type="entry name" value="NAD(P)-binding Rossmann-fold domains"/>
    <property type="match status" value="1"/>
</dbReference>
<dbReference type="Gene3D" id="3.90.180.10">
    <property type="entry name" value="Medium-chain alcohol dehydrogenases, catalytic domain"/>
    <property type="match status" value="1"/>
</dbReference>
<comment type="caution">
    <text evidence="2">The sequence shown here is derived from an EMBL/GenBank/DDBJ whole genome shotgun (WGS) entry which is preliminary data.</text>
</comment>
<protein>
    <submittedName>
        <fullName evidence="2">Medium chain dehydrogenase/reductase family protein</fullName>
    </submittedName>
</protein>